<protein>
    <recommendedName>
        <fullName evidence="4">Core-binding (CB) domain-containing protein</fullName>
    </recommendedName>
</protein>
<keyword evidence="2 3" id="KW-0238">DNA-binding</keyword>
<comment type="caution">
    <text evidence="5">The sequence shown here is derived from an EMBL/GenBank/DDBJ whole genome shotgun (WGS) entry which is preliminary data.</text>
</comment>
<dbReference type="EMBL" id="BAABGZ010000064">
    <property type="protein sequence ID" value="GAA4362263.1"/>
    <property type="molecule type" value="Genomic_DNA"/>
</dbReference>
<evidence type="ECO:0000256" key="3">
    <source>
        <dbReference type="PROSITE-ProRule" id="PRU01248"/>
    </source>
</evidence>
<keyword evidence="1" id="KW-0229">DNA integration</keyword>
<evidence type="ECO:0000256" key="1">
    <source>
        <dbReference type="ARBA" id="ARBA00022908"/>
    </source>
</evidence>
<dbReference type="InterPro" id="IPR044068">
    <property type="entry name" value="CB"/>
</dbReference>
<feature type="domain" description="Core-binding (CB)" evidence="4">
    <location>
        <begin position="117"/>
        <end position="197"/>
    </location>
</feature>
<dbReference type="Gene3D" id="1.10.150.130">
    <property type="match status" value="1"/>
</dbReference>
<dbReference type="SUPFAM" id="SSF56349">
    <property type="entry name" value="DNA breaking-rejoining enzymes"/>
    <property type="match status" value="1"/>
</dbReference>
<proteinExistence type="predicted"/>
<dbReference type="Pfam" id="PF13102">
    <property type="entry name" value="Phage_int_SAM_5"/>
    <property type="match status" value="1"/>
</dbReference>
<dbReference type="Proteomes" id="UP001501153">
    <property type="component" value="Unassembled WGS sequence"/>
</dbReference>
<dbReference type="PROSITE" id="PS51900">
    <property type="entry name" value="CB"/>
    <property type="match status" value="1"/>
</dbReference>
<dbReference type="RefSeq" id="WP_345236913.1">
    <property type="nucleotide sequence ID" value="NZ_BAABGZ010000064.1"/>
</dbReference>
<evidence type="ECO:0000256" key="2">
    <source>
        <dbReference type="ARBA" id="ARBA00023125"/>
    </source>
</evidence>
<keyword evidence="6" id="KW-1185">Reference proteome</keyword>
<sequence>MPGFTFRQLTSRPLADGRCRVLLDVTWGQQRVKLATGVRCLPAHFNPDAKPGRWVSKDLNSSDLNGKLADLLSSALDVFKLADALGQDVAPEQLTALTLPAKRKAAAVAPVAAPAPRTFAQLYEQWQAEHPHSTKDALRRYKQVVEHLARYNPHLTLAQLTRAEFLKYIGYLQGKGLADTTVVQHVRFLRICHRISEQHIPSWMTMRVRFGRAATLRPEELDAIRTLDLNPRTQGYLIRERERLLFQTQMLIRDSDLRRIQPHHVTTEHLPGRGPVQLLAFHQKKTGDQVRFPLPPLAASIWQAWQGKVPVIAQQNRNQYLKELAQLAGLDRTFLRVRFKKGEPVEEPRPLWQVITTHTPRHTGAELVLLGSGGDQNLKEVALGHLAGASVYGYDRVERYGPLLLDAWAQVGAMAENAPSPAPAPAGQSGACTPKPVEIRPALVRFAA</sequence>
<gene>
    <name evidence="5" type="ORF">GCM10023185_30050</name>
</gene>
<name>A0ABP8ILC7_9BACT</name>
<evidence type="ECO:0000313" key="6">
    <source>
        <dbReference type="Proteomes" id="UP001501153"/>
    </source>
</evidence>
<organism evidence="5 6">
    <name type="scientific">Hymenobacter saemangeumensis</name>
    <dbReference type="NCBI Taxonomy" id="1084522"/>
    <lineage>
        <taxon>Bacteria</taxon>
        <taxon>Pseudomonadati</taxon>
        <taxon>Bacteroidota</taxon>
        <taxon>Cytophagia</taxon>
        <taxon>Cytophagales</taxon>
        <taxon>Hymenobacteraceae</taxon>
        <taxon>Hymenobacter</taxon>
    </lineage>
</organism>
<dbReference type="InterPro" id="IPR010998">
    <property type="entry name" value="Integrase_recombinase_N"/>
</dbReference>
<accession>A0ABP8ILC7</accession>
<evidence type="ECO:0000313" key="5">
    <source>
        <dbReference type="EMBL" id="GAA4362263.1"/>
    </source>
</evidence>
<dbReference type="InterPro" id="IPR011010">
    <property type="entry name" value="DNA_brk_join_enz"/>
</dbReference>
<dbReference type="InterPro" id="IPR025269">
    <property type="entry name" value="SAM-like_dom"/>
</dbReference>
<evidence type="ECO:0000259" key="4">
    <source>
        <dbReference type="PROSITE" id="PS51900"/>
    </source>
</evidence>
<reference evidence="6" key="1">
    <citation type="journal article" date="2019" name="Int. J. Syst. Evol. Microbiol.">
        <title>The Global Catalogue of Microorganisms (GCM) 10K type strain sequencing project: providing services to taxonomists for standard genome sequencing and annotation.</title>
        <authorList>
            <consortium name="The Broad Institute Genomics Platform"/>
            <consortium name="The Broad Institute Genome Sequencing Center for Infectious Disease"/>
            <person name="Wu L."/>
            <person name="Ma J."/>
        </authorList>
    </citation>
    <scope>NUCLEOTIDE SEQUENCE [LARGE SCALE GENOMIC DNA]</scope>
    <source>
        <strain evidence="6">JCM 17923</strain>
    </source>
</reference>